<dbReference type="Pfam" id="PF07727">
    <property type="entry name" value="RVT_2"/>
    <property type="match status" value="1"/>
</dbReference>
<accession>A0ABD2ZC16</accession>
<dbReference type="AlphaFoldDB" id="A0ABD2ZC16"/>
<evidence type="ECO:0000313" key="3">
    <source>
        <dbReference type="Proteomes" id="UP001630127"/>
    </source>
</evidence>
<gene>
    <name evidence="2" type="ORF">ACH5RR_022737</name>
</gene>
<dbReference type="Proteomes" id="UP001630127">
    <property type="component" value="Unassembled WGS sequence"/>
</dbReference>
<dbReference type="InterPro" id="IPR013103">
    <property type="entry name" value="RVT_2"/>
</dbReference>
<comment type="caution">
    <text evidence="2">The sequence shown here is derived from an EMBL/GenBank/DDBJ whole genome shotgun (WGS) entry which is preliminary data.</text>
</comment>
<evidence type="ECO:0000259" key="1">
    <source>
        <dbReference type="Pfam" id="PF07727"/>
    </source>
</evidence>
<evidence type="ECO:0000313" key="2">
    <source>
        <dbReference type="EMBL" id="KAL3515835.1"/>
    </source>
</evidence>
<dbReference type="EMBL" id="JBJUIK010000010">
    <property type="protein sequence ID" value="KAL3515835.1"/>
    <property type="molecule type" value="Genomic_DNA"/>
</dbReference>
<organism evidence="2 3">
    <name type="scientific">Cinchona calisaya</name>
    <dbReference type="NCBI Taxonomy" id="153742"/>
    <lineage>
        <taxon>Eukaryota</taxon>
        <taxon>Viridiplantae</taxon>
        <taxon>Streptophyta</taxon>
        <taxon>Embryophyta</taxon>
        <taxon>Tracheophyta</taxon>
        <taxon>Spermatophyta</taxon>
        <taxon>Magnoliopsida</taxon>
        <taxon>eudicotyledons</taxon>
        <taxon>Gunneridae</taxon>
        <taxon>Pentapetalae</taxon>
        <taxon>asterids</taxon>
        <taxon>lamiids</taxon>
        <taxon>Gentianales</taxon>
        <taxon>Rubiaceae</taxon>
        <taxon>Cinchonoideae</taxon>
        <taxon>Cinchoneae</taxon>
        <taxon>Cinchona</taxon>
    </lineage>
</organism>
<feature type="domain" description="Reverse transcriptase Ty1/copia-type" evidence="1">
    <location>
        <begin position="11"/>
        <end position="57"/>
    </location>
</feature>
<reference evidence="2 3" key="1">
    <citation type="submission" date="2024-11" db="EMBL/GenBank/DDBJ databases">
        <title>A near-complete genome assembly of Cinchona calisaya.</title>
        <authorList>
            <person name="Lian D.C."/>
            <person name="Zhao X.W."/>
            <person name="Wei L."/>
        </authorList>
    </citation>
    <scope>NUCLEOTIDE SEQUENCE [LARGE SCALE GENOMIC DNA]</scope>
    <source>
        <tissue evidence="2">Nenye</tissue>
    </source>
</reference>
<sequence>MDVEIDSIKRNKTWELTDLPKGHKTIKWVFKTKLKENSEVEKYKARLVAKGYNKNLGLTTQKFLLQLQDLAQLDWLLHWQCKILAYLLAGCQISILTWKLGGTGICKTTSWLY</sequence>
<proteinExistence type="predicted"/>
<protein>
    <recommendedName>
        <fullName evidence="1">Reverse transcriptase Ty1/copia-type domain-containing protein</fullName>
    </recommendedName>
</protein>
<name>A0ABD2ZC16_9GENT</name>
<keyword evidence="3" id="KW-1185">Reference proteome</keyword>